<gene>
    <name evidence="2" type="ORF">MCHLO_16682</name>
</gene>
<evidence type="ECO:0000313" key="2">
    <source>
        <dbReference type="EMBL" id="GAT60554.1"/>
    </source>
</evidence>
<dbReference type="Proteomes" id="UP000815677">
    <property type="component" value="Unassembled WGS sequence"/>
</dbReference>
<evidence type="ECO:0000313" key="3">
    <source>
        <dbReference type="Proteomes" id="UP000815677"/>
    </source>
</evidence>
<feature type="region of interest" description="Disordered" evidence="1">
    <location>
        <begin position="1"/>
        <end position="39"/>
    </location>
</feature>
<evidence type="ECO:0000256" key="1">
    <source>
        <dbReference type="SAM" id="MobiDB-lite"/>
    </source>
</evidence>
<organism evidence="2 3">
    <name type="scientific">Mycena chlorophos</name>
    <name type="common">Agaric fungus</name>
    <name type="synonym">Agaricus chlorophos</name>
    <dbReference type="NCBI Taxonomy" id="658473"/>
    <lineage>
        <taxon>Eukaryota</taxon>
        <taxon>Fungi</taxon>
        <taxon>Dikarya</taxon>
        <taxon>Basidiomycota</taxon>
        <taxon>Agaricomycotina</taxon>
        <taxon>Agaricomycetes</taxon>
        <taxon>Agaricomycetidae</taxon>
        <taxon>Agaricales</taxon>
        <taxon>Marasmiineae</taxon>
        <taxon>Mycenaceae</taxon>
        <taxon>Mycena</taxon>
    </lineage>
</organism>
<dbReference type="EMBL" id="DF849957">
    <property type="protein sequence ID" value="GAT60554.1"/>
    <property type="molecule type" value="Genomic_DNA"/>
</dbReference>
<proteinExistence type="predicted"/>
<keyword evidence="3" id="KW-1185">Reference proteome</keyword>
<feature type="compositionally biased region" description="Basic and acidic residues" evidence="1">
    <location>
        <begin position="8"/>
        <end position="17"/>
    </location>
</feature>
<protein>
    <submittedName>
        <fullName evidence="2">Uncharacterized protein</fullName>
    </submittedName>
</protein>
<sequence length="71" mass="7530">MCSTGITKDGEAGRARTDYIGPRGQTRAATLDTDTEVGGPLSTLAEERSWFVGGRRNADEEEDGASFPTPP</sequence>
<reference evidence="2" key="1">
    <citation type="submission" date="2014-09" db="EMBL/GenBank/DDBJ databases">
        <title>Genome sequence of the luminous mushroom Mycena chlorophos for searching fungal bioluminescence genes.</title>
        <authorList>
            <person name="Tanaka Y."/>
            <person name="Kasuga D."/>
            <person name="Oba Y."/>
            <person name="Hase S."/>
            <person name="Sato K."/>
            <person name="Oba Y."/>
            <person name="Sakakibara Y."/>
        </authorList>
    </citation>
    <scope>NUCLEOTIDE SEQUENCE</scope>
</reference>
<name>A0ABQ0MB47_MYCCL</name>
<accession>A0ABQ0MB47</accession>